<dbReference type="Pfam" id="PF01272">
    <property type="entry name" value="GreA_GreB"/>
    <property type="match status" value="1"/>
</dbReference>
<dbReference type="RefSeq" id="WP_069973121.1">
    <property type="nucleotide sequence ID" value="NZ_CP015220.1"/>
</dbReference>
<sequence>MTTIDHLPFDTPAPREQQLSELLESRVMAFNNVLVQRASGDLDNNDAYHRARAELQHIDRRIAEVKSRIAESGASKTIDRDIAGPGSAVTVMFDGDEKDVDTLVLVEYAMESSDRTCSTASPLGAALDGSRVRDVRTYSLPSGAESTVTILGITWP</sequence>
<dbReference type="GO" id="GO:0003746">
    <property type="term" value="F:translation elongation factor activity"/>
    <property type="evidence" value="ECO:0007669"/>
    <property type="project" value="UniProtKB-KW"/>
</dbReference>
<dbReference type="AlphaFoldDB" id="A0A143QTT4"/>
<keyword evidence="5" id="KW-0648">Protein biosynthesis</keyword>
<reference evidence="6" key="2">
    <citation type="submission" date="2016-04" db="EMBL/GenBank/DDBJ databases">
        <title>Complete Genome and Plasmid Sequences for Rhodococcus fascians D188 and Draft Sequences for Rhodococcus spp. Isolates PBTS 1 and PBTS 2.</title>
        <authorList>
            <person name="Stamer R."/>
            <person name="Vereecke D."/>
            <person name="Zhang Y."/>
            <person name="Schilkey F."/>
            <person name="Devitt N."/>
            <person name="Randall J."/>
        </authorList>
    </citation>
    <scope>NUCLEOTIDE SEQUENCE [LARGE SCALE GENOMIC DNA]</scope>
    <source>
        <strain evidence="6">PBTS2</strain>
    </source>
</reference>
<evidence type="ECO:0000313" key="6">
    <source>
        <dbReference type="Proteomes" id="UP000076038"/>
    </source>
</evidence>
<dbReference type="GO" id="GO:0003677">
    <property type="term" value="F:DNA binding"/>
    <property type="evidence" value="ECO:0007669"/>
    <property type="project" value="InterPro"/>
</dbReference>
<dbReference type="InterPro" id="IPR036805">
    <property type="entry name" value="Tscrpt_elong_fac_GreA/B_N_sf"/>
</dbReference>
<dbReference type="GO" id="GO:0070063">
    <property type="term" value="F:RNA polymerase binding"/>
    <property type="evidence" value="ECO:0007669"/>
    <property type="project" value="InterPro"/>
</dbReference>
<evidence type="ECO:0000256" key="1">
    <source>
        <dbReference type="ARBA" id="ARBA00023015"/>
    </source>
</evidence>
<dbReference type="PATRIC" id="fig|1653479.3.peg.4832"/>
<keyword evidence="5" id="KW-0251">Elongation factor</keyword>
<dbReference type="InterPro" id="IPR001437">
    <property type="entry name" value="Tscrpt_elong_fac_GreA/B_C"/>
</dbReference>
<keyword evidence="1" id="KW-0805">Transcription regulation</keyword>
<dbReference type="GO" id="GO:0006354">
    <property type="term" value="P:DNA-templated transcription elongation"/>
    <property type="evidence" value="ECO:0007669"/>
    <property type="project" value="TreeGrafter"/>
</dbReference>
<dbReference type="PANTHER" id="PTHR30437:SF4">
    <property type="entry name" value="TRANSCRIPTION ELONGATION FACTOR GREA"/>
    <property type="match status" value="1"/>
</dbReference>
<keyword evidence="2" id="KW-0804">Transcription</keyword>
<evidence type="ECO:0000259" key="4">
    <source>
        <dbReference type="Pfam" id="PF03449"/>
    </source>
</evidence>
<dbReference type="InterPro" id="IPR023459">
    <property type="entry name" value="Tscrpt_elong_fac_GreA/B_fam"/>
</dbReference>
<dbReference type="PANTHER" id="PTHR30437">
    <property type="entry name" value="TRANSCRIPTION ELONGATION FACTOR GREA"/>
    <property type="match status" value="1"/>
</dbReference>
<dbReference type="KEGG" id="rhs:A3Q41_04778"/>
<dbReference type="Gene3D" id="3.10.50.30">
    <property type="entry name" value="Transcription elongation factor, GreA/GreB, C-terminal domain"/>
    <property type="match status" value="1"/>
</dbReference>
<feature type="domain" description="Transcription elongation factor GreA/GreB C-terminal" evidence="3">
    <location>
        <begin position="81"/>
        <end position="154"/>
    </location>
</feature>
<dbReference type="GO" id="GO:0032784">
    <property type="term" value="P:regulation of DNA-templated transcription elongation"/>
    <property type="evidence" value="ECO:0007669"/>
    <property type="project" value="InterPro"/>
</dbReference>
<evidence type="ECO:0000313" key="5">
    <source>
        <dbReference type="EMBL" id="AMY26042.1"/>
    </source>
</evidence>
<dbReference type="SUPFAM" id="SSF46557">
    <property type="entry name" value="GreA transcript cleavage protein, N-terminal domain"/>
    <property type="match status" value="1"/>
</dbReference>
<dbReference type="EMBL" id="CP015220">
    <property type="protein sequence ID" value="AMY26042.1"/>
    <property type="molecule type" value="Genomic_DNA"/>
</dbReference>
<evidence type="ECO:0000259" key="3">
    <source>
        <dbReference type="Pfam" id="PF01272"/>
    </source>
</evidence>
<dbReference type="OrthoDB" id="9797227at2"/>
<proteinExistence type="predicted"/>
<accession>A0A143QTT4</accession>
<dbReference type="SUPFAM" id="SSF54534">
    <property type="entry name" value="FKBP-like"/>
    <property type="match status" value="1"/>
</dbReference>
<name>A0A143QTT4_RHOFA</name>
<reference evidence="5 6" key="1">
    <citation type="journal article" date="2016" name="Genome Announc.">
        <title>Complete Genome and Plasmid Sequences for Rhodococcus fascians D188 and Draft Sequences for Rhodococcus Isolates PBTS 1 and PBTS 2.</title>
        <authorList>
            <person name="Stamler R.A."/>
            <person name="Vereecke D."/>
            <person name="Zhang Y."/>
            <person name="Schilkey F."/>
            <person name="Devitt N."/>
            <person name="Randall J.J."/>
        </authorList>
    </citation>
    <scope>NUCLEOTIDE SEQUENCE [LARGE SCALE GENOMIC DNA]</scope>
    <source>
        <strain evidence="5 6">PBTS2</strain>
    </source>
</reference>
<keyword evidence="6" id="KW-1185">Reference proteome</keyword>
<protein>
    <submittedName>
        <fullName evidence="5">Transcription elongation factor GreA</fullName>
    </submittedName>
</protein>
<gene>
    <name evidence="5" type="primary">greA_2</name>
    <name evidence="5" type="ORF">A3Q41_04778</name>
</gene>
<dbReference type="Proteomes" id="UP000076038">
    <property type="component" value="Chromosome"/>
</dbReference>
<organism evidence="5 6">
    <name type="scientific">Rhodococcoides fascians</name>
    <name type="common">Rhodococcus fascians</name>
    <dbReference type="NCBI Taxonomy" id="1828"/>
    <lineage>
        <taxon>Bacteria</taxon>
        <taxon>Bacillati</taxon>
        <taxon>Actinomycetota</taxon>
        <taxon>Actinomycetes</taxon>
        <taxon>Mycobacteriales</taxon>
        <taxon>Nocardiaceae</taxon>
        <taxon>Rhodococcoides</taxon>
    </lineage>
</organism>
<dbReference type="InterPro" id="IPR022691">
    <property type="entry name" value="Tscrpt_elong_fac_GreA/B_N"/>
</dbReference>
<dbReference type="PIRSF" id="PIRSF006092">
    <property type="entry name" value="GreA_GreB"/>
    <property type="match status" value="1"/>
</dbReference>
<dbReference type="Gene3D" id="1.10.287.180">
    <property type="entry name" value="Transcription elongation factor, GreA/GreB, N-terminal domain"/>
    <property type="match status" value="1"/>
</dbReference>
<dbReference type="Pfam" id="PF03449">
    <property type="entry name" value="GreA_GreB_N"/>
    <property type="match status" value="1"/>
</dbReference>
<evidence type="ECO:0000256" key="2">
    <source>
        <dbReference type="ARBA" id="ARBA00023163"/>
    </source>
</evidence>
<dbReference type="InterPro" id="IPR036953">
    <property type="entry name" value="GreA/GreB_C_sf"/>
</dbReference>
<feature type="domain" description="Transcription elongation factor GreA/GreB N-terminal" evidence="4">
    <location>
        <begin position="16"/>
        <end position="71"/>
    </location>
</feature>